<dbReference type="InterPro" id="IPR029016">
    <property type="entry name" value="GAF-like_dom_sf"/>
</dbReference>
<dbReference type="PANTHER" id="PTHR21021">
    <property type="entry name" value="GAF/PUTATIVE CYTOSKELETAL PROTEIN"/>
    <property type="match status" value="1"/>
</dbReference>
<accession>A0A9D9IE67</accession>
<dbReference type="Gene3D" id="3.30.450.40">
    <property type="match status" value="1"/>
</dbReference>
<evidence type="ECO:0000313" key="2">
    <source>
        <dbReference type="Proteomes" id="UP000823603"/>
    </source>
</evidence>
<dbReference type="EMBL" id="JADIMB010000046">
    <property type="protein sequence ID" value="MBO8470817.1"/>
    <property type="molecule type" value="Genomic_DNA"/>
</dbReference>
<protein>
    <submittedName>
        <fullName evidence="1">GAF domain-containing protein</fullName>
    </submittedName>
</protein>
<organism evidence="1 2">
    <name type="scientific">Candidatus Cryptobacteroides faecavium</name>
    <dbReference type="NCBI Taxonomy" id="2840762"/>
    <lineage>
        <taxon>Bacteria</taxon>
        <taxon>Pseudomonadati</taxon>
        <taxon>Bacteroidota</taxon>
        <taxon>Bacteroidia</taxon>
        <taxon>Bacteroidales</taxon>
        <taxon>Candidatus Cryptobacteroides</taxon>
    </lineage>
</organism>
<proteinExistence type="predicted"/>
<reference evidence="1" key="2">
    <citation type="journal article" date="2021" name="PeerJ">
        <title>Extensive microbial diversity within the chicken gut microbiome revealed by metagenomics and culture.</title>
        <authorList>
            <person name="Gilroy R."/>
            <person name="Ravi A."/>
            <person name="Getino M."/>
            <person name="Pursley I."/>
            <person name="Horton D.L."/>
            <person name="Alikhan N.F."/>
            <person name="Baker D."/>
            <person name="Gharbi K."/>
            <person name="Hall N."/>
            <person name="Watson M."/>
            <person name="Adriaenssens E.M."/>
            <person name="Foster-Nyarko E."/>
            <person name="Jarju S."/>
            <person name="Secka A."/>
            <person name="Antonio M."/>
            <person name="Oren A."/>
            <person name="Chaudhuri R.R."/>
            <person name="La Ragione R."/>
            <person name="Hildebrand F."/>
            <person name="Pallen M.J."/>
        </authorList>
    </citation>
    <scope>NUCLEOTIDE SEQUENCE</scope>
    <source>
        <strain evidence="1">B2-22910</strain>
    </source>
</reference>
<name>A0A9D9IE67_9BACT</name>
<dbReference type="GO" id="GO:0005829">
    <property type="term" value="C:cytosol"/>
    <property type="evidence" value="ECO:0007669"/>
    <property type="project" value="TreeGrafter"/>
</dbReference>
<gene>
    <name evidence="1" type="ORF">IAB82_03365</name>
</gene>
<dbReference type="InterPro" id="IPR051330">
    <property type="entry name" value="Phosphatase_reg/MetRdx"/>
</dbReference>
<comment type="caution">
    <text evidence="1">The sequence shown here is derived from an EMBL/GenBank/DDBJ whole genome shotgun (WGS) entry which is preliminary data.</text>
</comment>
<dbReference type="PANTHER" id="PTHR21021:SF15">
    <property type="entry name" value="FREE METHIONINE-R-SULFOXIDE REDUCTASE"/>
    <property type="match status" value="1"/>
</dbReference>
<dbReference type="AlphaFoldDB" id="A0A9D9IE67"/>
<evidence type="ECO:0000313" key="1">
    <source>
        <dbReference type="EMBL" id="MBO8470817.1"/>
    </source>
</evidence>
<dbReference type="Proteomes" id="UP000823603">
    <property type="component" value="Unassembled WGS sequence"/>
</dbReference>
<dbReference type="GO" id="GO:0033745">
    <property type="term" value="F:L-methionine-(R)-S-oxide reductase activity"/>
    <property type="evidence" value="ECO:0007669"/>
    <property type="project" value="TreeGrafter"/>
</dbReference>
<dbReference type="SUPFAM" id="SSF55781">
    <property type="entry name" value="GAF domain-like"/>
    <property type="match status" value="1"/>
</dbReference>
<reference evidence="1" key="1">
    <citation type="submission" date="2020-10" db="EMBL/GenBank/DDBJ databases">
        <authorList>
            <person name="Gilroy R."/>
        </authorList>
    </citation>
    <scope>NUCLEOTIDE SEQUENCE</scope>
    <source>
        <strain evidence="1">B2-22910</strain>
    </source>
</reference>
<sequence>MTEKEEKYRTLIPQIKALIEGEPDIVARMANAAAAVHGTFGFLWTGFYRVVPAAGPAESPGSSELALGPFQGPVACSRIAYGKGVCGTAWRDAKTQVVYDVEQFPGHIRCSSAAKSEIVVPVFRTAAGNSGHQAPEKTVIAVLDIDSAALGTFDMTDAGYLEEVCRMISA</sequence>